<dbReference type="GO" id="GO:0005524">
    <property type="term" value="F:ATP binding"/>
    <property type="evidence" value="ECO:0007669"/>
    <property type="project" value="UniProtKB-UniRule"/>
</dbReference>
<dbReference type="PROSITE" id="PS50011">
    <property type="entry name" value="PROTEIN_KINASE_DOM"/>
    <property type="match status" value="1"/>
</dbReference>
<evidence type="ECO:0000256" key="14">
    <source>
        <dbReference type="RuleBase" id="RU000304"/>
    </source>
</evidence>
<proteinExistence type="inferred from homology"/>
<gene>
    <name evidence="17" type="ORF">PHJA_001556500</name>
</gene>
<comment type="catalytic activity">
    <reaction evidence="12">
        <text>L-seryl-[protein] + ATP = O-phospho-L-seryl-[protein] + ADP + H(+)</text>
        <dbReference type="Rhea" id="RHEA:17989"/>
        <dbReference type="Rhea" id="RHEA-COMP:9863"/>
        <dbReference type="Rhea" id="RHEA-COMP:11604"/>
        <dbReference type="ChEBI" id="CHEBI:15378"/>
        <dbReference type="ChEBI" id="CHEBI:29999"/>
        <dbReference type="ChEBI" id="CHEBI:30616"/>
        <dbReference type="ChEBI" id="CHEBI:83421"/>
        <dbReference type="ChEBI" id="CHEBI:456216"/>
        <dbReference type="EC" id="2.7.11.1"/>
    </reaction>
</comment>
<accession>A0A830CI86</accession>
<keyword evidence="7 17" id="KW-0418">Kinase</keyword>
<evidence type="ECO:0000256" key="15">
    <source>
        <dbReference type="SAM" id="Phobius"/>
    </source>
</evidence>
<keyword evidence="15" id="KW-0812">Transmembrane</keyword>
<evidence type="ECO:0000256" key="1">
    <source>
        <dbReference type="ARBA" id="ARBA00004193"/>
    </source>
</evidence>
<dbReference type="OrthoDB" id="4062651at2759"/>
<evidence type="ECO:0000313" key="17">
    <source>
        <dbReference type="EMBL" id="GFP94121.1"/>
    </source>
</evidence>
<evidence type="ECO:0000256" key="12">
    <source>
        <dbReference type="ARBA" id="ARBA00048679"/>
    </source>
</evidence>
<keyword evidence="10" id="KW-0449">Lipoprotein</keyword>
<name>A0A830CI86_9LAMI</name>
<keyword evidence="9 15" id="KW-0472">Membrane</keyword>
<dbReference type="InterPro" id="IPR000719">
    <property type="entry name" value="Prot_kinase_dom"/>
</dbReference>
<evidence type="ECO:0000256" key="6">
    <source>
        <dbReference type="ARBA" id="ARBA00022741"/>
    </source>
</evidence>
<protein>
    <recommendedName>
        <fullName evidence="2">non-specific serine/threonine protein kinase</fullName>
        <ecNumber evidence="2">2.7.11.1</ecNumber>
    </recommendedName>
</protein>
<evidence type="ECO:0000256" key="8">
    <source>
        <dbReference type="ARBA" id="ARBA00022840"/>
    </source>
</evidence>
<keyword evidence="18" id="KW-1185">Reference proteome</keyword>
<dbReference type="Gene3D" id="1.10.510.10">
    <property type="entry name" value="Transferase(Phosphotransferase) domain 1"/>
    <property type="match status" value="1"/>
</dbReference>
<evidence type="ECO:0000256" key="5">
    <source>
        <dbReference type="ARBA" id="ARBA00022679"/>
    </source>
</evidence>
<feature type="binding site" evidence="13">
    <location>
        <position position="44"/>
    </location>
    <ligand>
        <name>ATP</name>
        <dbReference type="ChEBI" id="CHEBI:30616"/>
    </ligand>
</feature>
<keyword evidence="15" id="KW-1133">Transmembrane helix</keyword>
<dbReference type="Pfam" id="PF00069">
    <property type="entry name" value="Pkinase"/>
    <property type="match status" value="1"/>
</dbReference>
<evidence type="ECO:0000256" key="4">
    <source>
        <dbReference type="ARBA" id="ARBA00022527"/>
    </source>
</evidence>
<dbReference type="SUPFAM" id="SSF56112">
    <property type="entry name" value="Protein kinase-like (PK-like)"/>
    <property type="match status" value="1"/>
</dbReference>
<keyword evidence="3" id="KW-1003">Cell membrane</keyword>
<reference evidence="17" key="1">
    <citation type="submission" date="2020-07" db="EMBL/GenBank/DDBJ databases">
        <title>Ethylene signaling mediates host invasion by parasitic plants.</title>
        <authorList>
            <person name="Yoshida S."/>
        </authorList>
    </citation>
    <scope>NUCLEOTIDE SEQUENCE</scope>
    <source>
        <strain evidence="17">Okayama</strain>
    </source>
</reference>
<evidence type="ECO:0000313" key="18">
    <source>
        <dbReference type="Proteomes" id="UP000653305"/>
    </source>
</evidence>
<keyword evidence="5" id="KW-0808">Transferase</keyword>
<keyword evidence="8 13" id="KW-0067">ATP-binding</keyword>
<organism evidence="17 18">
    <name type="scientific">Phtheirospermum japonicum</name>
    <dbReference type="NCBI Taxonomy" id="374723"/>
    <lineage>
        <taxon>Eukaryota</taxon>
        <taxon>Viridiplantae</taxon>
        <taxon>Streptophyta</taxon>
        <taxon>Embryophyta</taxon>
        <taxon>Tracheophyta</taxon>
        <taxon>Spermatophyta</taxon>
        <taxon>Magnoliopsida</taxon>
        <taxon>eudicotyledons</taxon>
        <taxon>Gunneridae</taxon>
        <taxon>Pentapetalae</taxon>
        <taxon>asterids</taxon>
        <taxon>lamiids</taxon>
        <taxon>Lamiales</taxon>
        <taxon>Orobanchaceae</taxon>
        <taxon>Orobanchaceae incertae sedis</taxon>
        <taxon>Phtheirospermum</taxon>
    </lineage>
</organism>
<dbReference type="InterPro" id="IPR017441">
    <property type="entry name" value="Protein_kinase_ATP_BS"/>
</dbReference>
<sequence>RTISLRKLKKATKNFCIDGRVGEGGSAHVFRGTYCESGQIVAVKRLKPAEGRNASYNRELGVLSHLSHPNIIRLIGRCAHEDTERIIVYEFMPLRTLYDHLHARPAGVEALAWDMRMRIGAGLAKGLSYLHNEADPRVIYRDLKPRNVLLGEDYHPKISDFGIAISAPSNDRSSSVTVTDLMGTPPYWAPEGALSDRLSPKSDVYSFGVLLLEIIAGTVPMDARRPRYVADWVTLQILINILKDNYCFFFFFFFFLNLASCIIIVLYGLR</sequence>
<dbReference type="GO" id="GO:0005886">
    <property type="term" value="C:plasma membrane"/>
    <property type="evidence" value="ECO:0007669"/>
    <property type="project" value="UniProtKB-SubCell"/>
</dbReference>
<comment type="caution">
    <text evidence="17">The sequence shown here is derived from an EMBL/GenBank/DDBJ whole genome shotgun (WGS) entry which is preliminary data.</text>
</comment>
<comment type="similarity">
    <text evidence="14">Belongs to the protein kinase superfamily.</text>
</comment>
<dbReference type="InterPro" id="IPR011009">
    <property type="entry name" value="Kinase-like_dom_sf"/>
</dbReference>
<dbReference type="PROSITE" id="PS00107">
    <property type="entry name" value="PROTEIN_KINASE_ATP"/>
    <property type="match status" value="1"/>
</dbReference>
<evidence type="ECO:0000256" key="9">
    <source>
        <dbReference type="ARBA" id="ARBA00023136"/>
    </source>
</evidence>
<dbReference type="EC" id="2.7.11.1" evidence="2"/>
<evidence type="ECO:0000256" key="3">
    <source>
        <dbReference type="ARBA" id="ARBA00022475"/>
    </source>
</evidence>
<keyword evidence="4 14" id="KW-0723">Serine/threonine-protein kinase</keyword>
<comment type="subcellular location">
    <subcellularLocation>
        <location evidence="1">Cell membrane</location>
        <topology evidence="1">Lipid-anchor</topology>
    </subcellularLocation>
</comment>
<dbReference type="PANTHER" id="PTHR47985:SF44">
    <property type="entry name" value="SERINE_THREONINE-PROTEIN KINASE PBS1"/>
    <property type="match status" value="1"/>
</dbReference>
<dbReference type="FunFam" id="1.10.510.10:FF:001023">
    <property type="entry name" value="Os07g0541700 protein"/>
    <property type="match status" value="1"/>
</dbReference>
<feature type="transmembrane region" description="Helical" evidence="15">
    <location>
        <begin position="248"/>
        <end position="269"/>
    </location>
</feature>
<dbReference type="AlphaFoldDB" id="A0A830CI86"/>
<evidence type="ECO:0000256" key="10">
    <source>
        <dbReference type="ARBA" id="ARBA00023288"/>
    </source>
</evidence>
<evidence type="ECO:0000256" key="13">
    <source>
        <dbReference type="PROSITE-ProRule" id="PRU10141"/>
    </source>
</evidence>
<dbReference type="PROSITE" id="PS00108">
    <property type="entry name" value="PROTEIN_KINASE_ST"/>
    <property type="match status" value="1"/>
</dbReference>
<dbReference type="SMART" id="SM00220">
    <property type="entry name" value="S_TKc"/>
    <property type="match status" value="1"/>
</dbReference>
<dbReference type="Proteomes" id="UP000653305">
    <property type="component" value="Unassembled WGS sequence"/>
</dbReference>
<dbReference type="InterPro" id="IPR008271">
    <property type="entry name" value="Ser/Thr_kinase_AS"/>
</dbReference>
<dbReference type="Gene3D" id="3.30.200.20">
    <property type="entry name" value="Phosphorylase Kinase, domain 1"/>
    <property type="match status" value="1"/>
</dbReference>
<evidence type="ECO:0000256" key="7">
    <source>
        <dbReference type="ARBA" id="ARBA00022777"/>
    </source>
</evidence>
<feature type="domain" description="Protein kinase" evidence="16">
    <location>
        <begin position="15"/>
        <end position="270"/>
    </location>
</feature>
<comment type="catalytic activity">
    <reaction evidence="11">
        <text>L-threonyl-[protein] + ATP = O-phospho-L-threonyl-[protein] + ADP + H(+)</text>
        <dbReference type="Rhea" id="RHEA:46608"/>
        <dbReference type="Rhea" id="RHEA-COMP:11060"/>
        <dbReference type="Rhea" id="RHEA-COMP:11605"/>
        <dbReference type="ChEBI" id="CHEBI:15378"/>
        <dbReference type="ChEBI" id="CHEBI:30013"/>
        <dbReference type="ChEBI" id="CHEBI:30616"/>
        <dbReference type="ChEBI" id="CHEBI:61977"/>
        <dbReference type="ChEBI" id="CHEBI:456216"/>
        <dbReference type="EC" id="2.7.11.1"/>
    </reaction>
</comment>
<keyword evidence="6 13" id="KW-0547">Nucleotide-binding</keyword>
<feature type="non-terminal residue" evidence="17">
    <location>
        <position position="1"/>
    </location>
</feature>
<evidence type="ECO:0000256" key="2">
    <source>
        <dbReference type="ARBA" id="ARBA00012513"/>
    </source>
</evidence>
<dbReference type="GO" id="GO:0004674">
    <property type="term" value="F:protein serine/threonine kinase activity"/>
    <property type="evidence" value="ECO:0007669"/>
    <property type="project" value="UniProtKB-KW"/>
</dbReference>
<dbReference type="PANTHER" id="PTHR47985">
    <property type="entry name" value="OS07G0668900 PROTEIN"/>
    <property type="match status" value="1"/>
</dbReference>
<dbReference type="EMBL" id="BMAC01000335">
    <property type="protein sequence ID" value="GFP94121.1"/>
    <property type="molecule type" value="Genomic_DNA"/>
</dbReference>
<evidence type="ECO:0000259" key="16">
    <source>
        <dbReference type="PROSITE" id="PS50011"/>
    </source>
</evidence>
<evidence type="ECO:0000256" key="11">
    <source>
        <dbReference type="ARBA" id="ARBA00047899"/>
    </source>
</evidence>